<feature type="compositionally biased region" description="Polar residues" evidence="6">
    <location>
        <begin position="300"/>
        <end position="315"/>
    </location>
</feature>
<dbReference type="VEuPathDB" id="FungiDB:BO78DRAFT_395729"/>
<dbReference type="AlphaFoldDB" id="A0A319EDT8"/>
<organism evidence="9 10">
    <name type="scientific">Aspergillus sclerotiicarbonarius (strain CBS 121057 / IBT 28362)</name>
    <dbReference type="NCBI Taxonomy" id="1448318"/>
    <lineage>
        <taxon>Eukaryota</taxon>
        <taxon>Fungi</taxon>
        <taxon>Dikarya</taxon>
        <taxon>Ascomycota</taxon>
        <taxon>Pezizomycotina</taxon>
        <taxon>Eurotiomycetes</taxon>
        <taxon>Eurotiomycetidae</taxon>
        <taxon>Eurotiales</taxon>
        <taxon>Aspergillaceae</taxon>
        <taxon>Aspergillus</taxon>
        <taxon>Aspergillus subgen. Circumdati</taxon>
    </lineage>
</organism>
<dbReference type="OrthoDB" id="5329176at2759"/>
<reference evidence="9 10" key="1">
    <citation type="submission" date="2018-02" db="EMBL/GenBank/DDBJ databases">
        <title>The genomes of Aspergillus section Nigri reveals drivers in fungal speciation.</title>
        <authorList>
            <consortium name="DOE Joint Genome Institute"/>
            <person name="Vesth T.C."/>
            <person name="Nybo J."/>
            <person name="Theobald S."/>
            <person name="Brandl J."/>
            <person name="Frisvad J.C."/>
            <person name="Nielsen K.F."/>
            <person name="Lyhne E.K."/>
            <person name="Kogle M.E."/>
            <person name="Kuo A."/>
            <person name="Riley R."/>
            <person name="Clum A."/>
            <person name="Nolan M."/>
            <person name="Lipzen A."/>
            <person name="Salamov A."/>
            <person name="Henrissat B."/>
            <person name="Wiebenga A."/>
            <person name="De vries R.P."/>
            <person name="Grigoriev I.V."/>
            <person name="Mortensen U.H."/>
            <person name="Andersen M.R."/>
            <person name="Baker S.E."/>
        </authorList>
    </citation>
    <scope>NUCLEOTIDE SEQUENCE [LARGE SCALE GENOMIC DNA]</scope>
    <source>
        <strain evidence="9 10">CBS 121057</strain>
    </source>
</reference>
<dbReference type="Proteomes" id="UP000248423">
    <property type="component" value="Unassembled WGS sequence"/>
</dbReference>
<accession>A0A319EDT8</accession>
<dbReference type="STRING" id="1448318.A0A319EDT8"/>
<evidence type="ECO:0000256" key="3">
    <source>
        <dbReference type="ARBA" id="ARBA00022989"/>
    </source>
</evidence>
<dbReference type="GO" id="GO:0016020">
    <property type="term" value="C:membrane"/>
    <property type="evidence" value="ECO:0007669"/>
    <property type="project" value="UniProtKB-SubCell"/>
</dbReference>
<evidence type="ECO:0000256" key="1">
    <source>
        <dbReference type="ARBA" id="ARBA00004141"/>
    </source>
</evidence>
<gene>
    <name evidence="9" type="ORF">BO78DRAFT_395729</name>
</gene>
<evidence type="ECO:0000256" key="7">
    <source>
        <dbReference type="SAM" id="Phobius"/>
    </source>
</evidence>
<evidence type="ECO:0000256" key="2">
    <source>
        <dbReference type="ARBA" id="ARBA00022692"/>
    </source>
</evidence>
<evidence type="ECO:0000313" key="9">
    <source>
        <dbReference type="EMBL" id="PYI08357.1"/>
    </source>
</evidence>
<evidence type="ECO:0000259" key="8">
    <source>
        <dbReference type="Pfam" id="PF20684"/>
    </source>
</evidence>
<dbReference type="InterPro" id="IPR052337">
    <property type="entry name" value="SAT4-like"/>
</dbReference>
<comment type="subcellular location">
    <subcellularLocation>
        <location evidence="1">Membrane</location>
        <topology evidence="1">Multi-pass membrane protein</topology>
    </subcellularLocation>
</comment>
<dbReference type="PANTHER" id="PTHR33048:SF47">
    <property type="entry name" value="INTEGRAL MEMBRANE PROTEIN-RELATED"/>
    <property type="match status" value="1"/>
</dbReference>
<comment type="similarity">
    <text evidence="5">Belongs to the SAT4 family.</text>
</comment>
<dbReference type="PANTHER" id="PTHR33048">
    <property type="entry name" value="PTH11-LIKE INTEGRAL MEMBRANE PROTEIN (AFU_ORTHOLOGUE AFUA_5G11245)"/>
    <property type="match status" value="1"/>
</dbReference>
<feature type="transmembrane region" description="Helical" evidence="7">
    <location>
        <begin position="132"/>
        <end position="154"/>
    </location>
</feature>
<feature type="region of interest" description="Disordered" evidence="6">
    <location>
        <begin position="298"/>
        <end position="321"/>
    </location>
</feature>
<feature type="transmembrane region" description="Helical" evidence="7">
    <location>
        <begin position="20"/>
        <end position="37"/>
    </location>
</feature>
<feature type="transmembrane region" description="Helical" evidence="7">
    <location>
        <begin position="262"/>
        <end position="282"/>
    </location>
</feature>
<evidence type="ECO:0000256" key="5">
    <source>
        <dbReference type="ARBA" id="ARBA00038359"/>
    </source>
</evidence>
<sequence>MSSISPERMNEYSGYVLRDVAIAFTVLETVAVGLRFVSLKLSQKPFGIDDALTIPGYLCCLGLSILSLVGIHVGRIGYHLDVVEATDPQALVPWAKCLYATPIIYSAACCFPRMVLLTLYLRIFNKHKPYRIACYSLMVFIVAFAIADMMAGAFECWPVSYMWDSTIPGGHCDNIPQFYRWGTLPNVIIDLMMLILPQPVIWKLQVHKHVRMGLVATFLTGSMQVAIVREPRLIGMITSICRCVAFFTNNPLIDGTWISVTFLNWSIIETGVYLIAACLPCYRPMVKLVLERTRTAVGSGYSSRGSKVTSANRPPNLQRIHSTDQDVEMATHLSRKLDFSRESDEQNLVTKITA</sequence>
<dbReference type="EMBL" id="KZ826335">
    <property type="protein sequence ID" value="PYI08357.1"/>
    <property type="molecule type" value="Genomic_DNA"/>
</dbReference>
<dbReference type="InterPro" id="IPR049326">
    <property type="entry name" value="Rhodopsin_dom_fungi"/>
</dbReference>
<keyword evidence="2 7" id="KW-0812">Transmembrane</keyword>
<feature type="domain" description="Rhodopsin" evidence="8">
    <location>
        <begin position="34"/>
        <end position="287"/>
    </location>
</feature>
<feature type="transmembrane region" description="Helical" evidence="7">
    <location>
        <begin position="98"/>
        <end position="120"/>
    </location>
</feature>
<name>A0A319EDT8_ASPSB</name>
<dbReference type="Pfam" id="PF20684">
    <property type="entry name" value="Fung_rhodopsin"/>
    <property type="match status" value="1"/>
</dbReference>
<feature type="transmembrane region" description="Helical" evidence="7">
    <location>
        <begin position="57"/>
        <end position="78"/>
    </location>
</feature>
<evidence type="ECO:0000256" key="4">
    <source>
        <dbReference type="ARBA" id="ARBA00023136"/>
    </source>
</evidence>
<keyword evidence="3 7" id="KW-1133">Transmembrane helix</keyword>
<keyword evidence="10" id="KW-1185">Reference proteome</keyword>
<keyword evidence="4 7" id="KW-0472">Membrane</keyword>
<evidence type="ECO:0000313" key="10">
    <source>
        <dbReference type="Proteomes" id="UP000248423"/>
    </source>
</evidence>
<evidence type="ECO:0000256" key="6">
    <source>
        <dbReference type="SAM" id="MobiDB-lite"/>
    </source>
</evidence>
<proteinExistence type="inferred from homology"/>
<protein>
    <recommendedName>
        <fullName evidence="8">Rhodopsin domain-containing protein</fullName>
    </recommendedName>
</protein>